<sequence length="210" mass="24255">MEEEKRLELRLAPPCQQLTSNNNINGSTQRSLTKETSFVFNNRVETAPVVGWPPVRTSRRNLTVQPKEEMKKGVNDEVRELYVKINMEGVLIGRKVNLSAFNNYQELSHAVDQLFSKKDLADVNRQYTLVYEDNEGDTVLVGDVPWEKELKYFFSHATILKVYIDFWGFSSIGQINDIVYLFLRMFVSTVKRLHVLKTSHASMLSRLPIP</sequence>
<evidence type="ECO:0000259" key="9">
    <source>
        <dbReference type="PROSITE" id="PS51745"/>
    </source>
</evidence>
<accession>A0ABQ7L919</accession>
<keyword evidence="7 8" id="KW-0927">Auxin signaling pathway</keyword>
<evidence type="ECO:0000313" key="10">
    <source>
        <dbReference type="EMBL" id="KAG5381913.1"/>
    </source>
</evidence>
<evidence type="ECO:0000256" key="5">
    <source>
        <dbReference type="ARBA" id="ARBA00023163"/>
    </source>
</evidence>
<dbReference type="PANTHER" id="PTHR31734">
    <property type="entry name" value="AUXIN-RESPONSIVE PROTEIN IAA17"/>
    <property type="match status" value="1"/>
</dbReference>
<dbReference type="PROSITE" id="PS51745">
    <property type="entry name" value="PB1"/>
    <property type="match status" value="1"/>
</dbReference>
<keyword evidence="3 8" id="KW-0678">Repressor</keyword>
<protein>
    <recommendedName>
        <fullName evidence="8">Auxin-responsive protein</fullName>
    </recommendedName>
</protein>
<dbReference type="SUPFAM" id="SSF54277">
    <property type="entry name" value="CAD &amp; PB1 domains"/>
    <property type="match status" value="1"/>
</dbReference>
<dbReference type="Pfam" id="PF02309">
    <property type="entry name" value="AUX_IAA"/>
    <property type="match status" value="1"/>
</dbReference>
<keyword evidence="4 8" id="KW-0805">Transcription regulation</keyword>
<evidence type="ECO:0000256" key="1">
    <source>
        <dbReference type="ARBA" id="ARBA00004123"/>
    </source>
</evidence>
<reference evidence="10 11" key="1">
    <citation type="submission" date="2021-03" db="EMBL/GenBank/DDBJ databases">
        <authorList>
            <person name="King G.J."/>
            <person name="Bancroft I."/>
            <person name="Baten A."/>
            <person name="Bloomfield J."/>
            <person name="Borpatragohain P."/>
            <person name="He Z."/>
            <person name="Irish N."/>
            <person name="Irwin J."/>
            <person name="Liu K."/>
            <person name="Mauleon R.P."/>
            <person name="Moore J."/>
            <person name="Morris R."/>
            <person name="Ostergaard L."/>
            <person name="Wang B."/>
            <person name="Wells R."/>
        </authorList>
    </citation>
    <scope>NUCLEOTIDE SEQUENCE [LARGE SCALE GENOMIC DNA]</scope>
    <source>
        <strain evidence="10">R-o-18</strain>
        <tissue evidence="10">Leaf</tissue>
    </source>
</reference>
<evidence type="ECO:0000256" key="4">
    <source>
        <dbReference type="ARBA" id="ARBA00023015"/>
    </source>
</evidence>
<keyword evidence="5 8" id="KW-0804">Transcription</keyword>
<feature type="domain" description="PB1" evidence="9">
    <location>
        <begin position="80"/>
        <end position="167"/>
    </location>
</feature>
<keyword evidence="11" id="KW-1185">Reference proteome</keyword>
<dbReference type="InterPro" id="IPR033389">
    <property type="entry name" value="AUX/IAA_dom"/>
</dbReference>
<dbReference type="Proteomes" id="UP000823674">
    <property type="component" value="Chromosome A09"/>
</dbReference>
<evidence type="ECO:0000256" key="6">
    <source>
        <dbReference type="ARBA" id="ARBA00023242"/>
    </source>
</evidence>
<dbReference type="Gene3D" id="3.10.20.90">
    <property type="entry name" value="Phosphatidylinositol 3-kinase Catalytic Subunit, Chain A, domain 1"/>
    <property type="match status" value="1"/>
</dbReference>
<name>A0ABQ7L919_BRACM</name>
<comment type="subunit">
    <text evidence="8">Homodimers and heterodimers.</text>
</comment>
<comment type="subcellular location">
    <subcellularLocation>
        <location evidence="1 8">Nucleus</location>
    </subcellularLocation>
</comment>
<comment type="caution">
    <text evidence="10">The sequence shown here is derived from an EMBL/GenBank/DDBJ whole genome shotgun (WGS) entry which is preliminary data.</text>
</comment>
<evidence type="ECO:0000256" key="2">
    <source>
        <dbReference type="ARBA" id="ARBA00006728"/>
    </source>
</evidence>
<organism evidence="10 11">
    <name type="scientific">Brassica rapa subsp. trilocularis</name>
    <dbReference type="NCBI Taxonomy" id="1813537"/>
    <lineage>
        <taxon>Eukaryota</taxon>
        <taxon>Viridiplantae</taxon>
        <taxon>Streptophyta</taxon>
        <taxon>Embryophyta</taxon>
        <taxon>Tracheophyta</taxon>
        <taxon>Spermatophyta</taxon>
        <taxon>Magnoliopsida</taxon>
        <taxon>eudicotyledons</taxon>
        <taxon>Gunneridae</taxon>
        <taxon>Pentapetalae</taxon>
        <taxon>rosids</taxon>
        <taxon>malvids</taxon>
        <taxon>Brassicales</taxon>
        <taxon>Brassicaceae</taxon>
        <taxon>Brassiceae</taxon>
        <taxon>Brassica</taxon>
    </lineage>
</organism>
<proteinExistence type="inferred from homology"/>
<comment type="function">
    <text evidence="8">Aux/IAA proteins are short-lived transcriptional factors that function as repressors of early auxin response genes at low auxin concentrations.</text>
</comment>
<evidence type="ECO:0000256" key="7">
    <source>
        <dbReference type="ARBA" id="ARBA00023294"/>
    </source>
</evidence>
<dbReference type="EMBL" id="JADBGQ010000008">
    <property type="protein sequence ID" value="KAG5381913.1"/>
    <property type="molecule type" value="Genomic_DNA"/>
</dbReference>
<keyword evidence="6 8" id="KW-0539">Nucleus</keyword>
<evidence type="ECO:0000256" key="8">
    <source>
        <dbReference type="RuleBase" id="RU004549"/>
    </source>
</evidence>
<comment type="similarity">
    <text evidence="2 8">Belongs to the Aux/IAA family.</text>
</comment>
<dbReference type="InterPro" id="IPR003311">
    <property type="entry name" value="AUX_IAA"/>
</dbReference>
<dbReference type="InterPro" id="IPR053793">
    <property type="entry name" value="PB1-like"/>
</dbReference>
<gene>
    <name evidence="10" type="primary">A09p006440.1_BraROA</name>
    <name evidence="10" type="ORF">IGI04_033383</name>
</gene>
<evidence type="ECO:0000256" key="3">
    <source>
        <dbReference type="ARBA" id="ARBA00022491"/>
    </source>
</evidence>
<dbReference type="PANTHER" id="PTHR31734:SF147">
    <property type="entry name" value="AUXIN-RESPONSIVE PROTEIN"/>
    <property type="match status" value="1"/>
</dbReference>
<evidence type="ECO:0000313" key="11">
    <source>
        <dbReference type="Proteomes" id="UP000823674"/>
    </source>
</evidence>